<dbReference type="Pfam" id="PF26374">
    <property type="entry name" value="Ulvan_lyaseC"/>
    <property type="match status" value="1"/>
</dbReference>
<dbReference type="InterPro" id="IPR058848">
    <property type="entry name" value="Ulvan_lyase_C"/>
</dbReference>
<dbReference type="RefSeq" id="WP_244748016.1">
    <property type="nucleotide sequence ID" value="NZ_CP095071.1"/>
</dbReference>
<evidence type="ECO:0000256" key="4">
    <source>
        <dbReference type="SAM" id="SignalP"/>
    </source>
</evidence>
<accession>A0ABY4GTT3</accession>
<feature type="domain" description="Endo-acting ulvan lyase C-terminal" evidence="5">
    <location>
        <begin position="806"/>
        <end position="896"/>
    </location>
</feature>
<gene>
    <name evidence="6" type="ORF">MUN87_19220</name>
</gene>
<feature type="region of interest" description="Disordered" evidence="2">
    <location>
        <begin position="1126"/>
        <end position="1168"/>
    </location>
</feature>
<keyword evidence="3" id="KW-1133">Transmembrane helix</keyword>
<keyword evidence="7" id="KW-1185">Reference proteome</keyword>
<keyword evidence="3" id="KW-0472">Membrane</keyword>
<dbReference type="EMBL" id="CP095071">
    <property type="protein sequence ID" value="UOQ87543.1"/>
    <property type="molecule type" value="Genomic_DNA"/>
</dbReference>
<evidence type="ECO:0000256" key="1">
    <source>
        <dbReference type="SAM" id="Coils"/>
    </source>
</evidence>
<dbReference type="Proteomes" id="UP000831537">
    <property type="component" value="Chromosome"/>
</dbReference>
<feature type="compositionally biased region" description="Basic and acidic residues" evidence="2">
    <location>
        <begin position="1152"/>
        <end position="1168"/>
    </location>
</feature>
<protein>
    <recommendedName>
        <fullName evidence="5">Endo-acting ulvan lyase C-terminal domain-containing protein</fullName>
    </recommendedName>
</protein>
<dbReference type="Gene3D" id="1.50.10.100">
    <property type="entry name" value="Chondroitin AC/alginate lyase"/>
    <property type="match status" value="1"/>
</dbReference>
<proteinExistence type="predicted"/>
<evidence type="ECO:0000259" key="5">
    <source>
        <dbReference type="Pfam" id="PF26374"/>
    </source>
</evidence>
<feature type="transmembrane region" description="Helical" evidence="3">
    <location>
        <begin position="1176"/>
        <end position="1197"/>
    </location>
</feature>
<feature type="compositionally biased region" description="Basic and acidic residues" evidence="2">
    <location>
        <begin position="1135"/>
        <end position="1144"/>
    </location>
</feature>
<dbReference type="InterPro" id="IPR008929">
    <property type="entry name" value="Chondroitin_lyas"/>
</dbReference>
<dbReference type="Gene3D" id="2.70.98.70">
    <property type="match status" value="1"/>
</dbReference>
<sequence>MAIILLALIVILPQSSISTLAATNEETKVEKNTTDSESVSQHPRVYVKDGDRDKIWEKIEKYDWAEEAYENIRYGKWNNFYDIEYQSVQHYVELHQEDPDWMKSRMAMYWKEGEHYTQTYVKDQNFDYGEGNAPVPTVRMPGMRTWNSYINPPLEDIIPYNETGEMLAIDRDDREAGLVKVPYEETGHMVRYNNRDILETVERASFLYWLTGEEDFAEFASSVIWQWVLGTYYMNPPLDPDQSLGGPGGYEPGGISGYYDYEVIHDDIAKLAAVSYDFLYDYLKENPDPHLKELDMGVTDIFSEVFKRFIDIGLVRGHAEGNWNTNTWNQIMNLILVLENNDYYEDGKGREYYLEYLNKDTEFSGSLDKIMETYNPDTGLWPESPTYALGTISVVLGWAVPLKNVGTDIIDGVPIIEKAANAIFPWMDPRGNIVVLGDGRGGTADLEVLERLLSYYTLTGNDQKANVIANSINEAIDSGVYENRGVVTEWQGSQSNWVGLATYVGDLSDTDTSTEKKEMRTAYSDFHRHITMKNKNDIDNGLMATLYGGRDGAHLNKQGLAMQLYGKGWALGVDSKAYESYWSDDYGYHSGPAGANTVVPGYTHGELEINALEPAPATGEFTNGNQISENYQFSDVTADEKRRLVSIVRTSANTGYYIDIFRSDQQNNDYIYHNLGDKLEVNNTSGDALNMTEVDGFGETTYENYDLFNNHKSVANNQDFNAKWTINGSDSSPDIVMDMWMKGQEGRTIYQVDAPPTTYLSNVSPEGVNSAPETTPTLIVRQTDNNAASAPFVSVFEPYEGENKSIKKISDLSSKDNYAGILVESKALNEELEGRKDYIVSSSDGAEYTPADDMSFSGMYGIASENDKGFKSLYLGTGKMIQKDRYKIESADGESIAAGIDKKDGDLYYSADGNVSITLPYNSEENIDETKVVIYYTDTEGKLVEAESNVNSNDKTVTANLPQGYDQRIFVAESLKSVIEDTRELFEESEVGEKPGQYTQSSKEELGTAISSAQSILEELNNTKPIVMEAIKELKETVANFLVSVNPKLDTTKLQSVIKKAKDLLVNAKVGEEPGQYPESAKDTFETAIKVAEGVLEDNGAIQAEVTAAASKLNKAITDFEAAVITSEDTDQGQTDDKGNNEEQKTDEDSEKEQVSDNGSDKGKDPQDKLPDTATWLFNLILVGTLLIIFGASLALFSYRKKGISK</sequence>
<dbReference type="Gene3D" id="1.20.1270.90">
    <property type="entry name" value="AF1782-like"/>
    <property type="match status" value="2"/>
</dbReference>
<keyword evidence="3" id="KW-0812">Transmembrane</keyword>
<evidence type="ECO:0000313" key="7">
    <source>
        <dbReference type="Proteomes" id="UP000831537"/>
    </source>
</evidence>
<keyword evidence="4" id="KW-0732">Signal</keyword>
<reference evidence="6 7" key="1">
    <citation type="submission" date="2022-04" db="EMBL/GenBank/DDBJ databases">
        <title>Gracilibacillus sp. isolated from saltern.</title>
        <authorList>
            <person name="Won M."/>
            <person name="Lee C.-M."/>
            <person name="Woen H.-Y."/>
            <person name="Kwon S.-W."/>
        </authorList>
    </citation>
    <scope>NUCLEOTIDE SEQUENCE [LARGE SCALE GENOMIC DNA]</scope>
    <source>
        <strain evidence="6 7">SSPM10-3</strain>
    </source>
</reference>
<feature type="coiled-coil region" evidence="1">
    <location>
        <begin position="1003"/>
        <end position="1037"/>
    </location>
</feature>
<dbReference type="Pfam" id="PF07554">
    <property type="entry name" value="FIVAR"/>
    <property type="match status" value="2"/>
</dbReference>
<evidence type="ECO:0000256" key="3">
    <source>
        <dbReference type="SAM" id="Phobius"/>
    </source>
</evidence>
<dbReference type="SUPFAM" id="SSF48230">
    <property type="entry name" value="Chondroitin AC/alginate lyase"/>
    <property type="match status" value="1"/>
</dbReference>
<evidence type="ECO:0000256" key="2">
    <source>
        <dbReference type="SAM" id="MobiDB-lite"/>
    </source>
</evidence>
<feature type="chain" id="PRO_5046564740" description="Endo-acting ulvan lyase C-terminal domain-containing protein" evidence="4">
    <location>
        <begin position="22"/>
        <end position="1206"/>
    </location>
</feature>
<keyword evidence="1" id="KW-0175">Coiled coil</keyword>
<name>A0ABY4GTT3_9BACI</name>
<feature type="signal peptide" evidence="4">
    <location>
        <begin position="1"/>
        <end position="21"/>
    </location>
</feature>
<organism evidence="6 7">
    <name type="scientific">Gracilibacillus salinarum</name>
    <dbReference type="NCBI Taxonomy" id="2932255"/>
    <lineage>
        <taxon>Bacteria</taxon>
        <taxon>Bacillati</taxon>
        <taxon>Bacillota</taxon>
        <taxon>Bacilli</taxon>
        <taxon>Bacillales</taxon>
        <taxon>Bacillaceae</taxon>
        <taxon>Gracilibacillus</taxon>
    </lineage>
</organism>
<evidence type="ECO:0000313" key="6">
    <source>
        <dbReference type="EMBL" id="UOQ87543.1"/>
    </source>
</evidence>